<feature type="domain" description="JmjC" evidence="1">
    <location>
        <begin position="109"/>
        <end position="275"/>
    </location>
</feature>
<sequence length="339" mass="36757">MSAPVRLGRPLPEVAAATPADVVACAAEGRPMVLRGLVGDWPAVRAARENRLADYLRSLDRGGGGDVILGGPEIEGRPFYNADLSGLNFERARRPLAALLMALEAAADQARPPTLYMGSVPASALTPDFSAANPAPGTPAGVEPRLWIGNATTIQTHYDQSDNVACAVGGQRVFTLFPPEQVANLYVGPLDFTPAGQPISLVPFDRGDWREDWPRFDAAAEAARHAVLEPGDAIYIPSLWWHHVQATAPLSMLVNYWWTVGRPGAPSPFDALVLAIGALGNLPPERRRAWAAFFDHYVFETDARTHAHLPPERRGVLGESTPVMLERIKRFVMNGLARR</sequence>
<accession>A0ABY4SP72</accession>
<dbReference type="Gene3D" id="2.60.120.10">
    <property type="entry name" value="Jelly Rolls"/>
    <property type="match status" value="1"/>
</dbReference>
<dbReference type="InterPro" id="IPR041667">
    <property type="entry name" value="Cupin_8"/>
</dbReference>
<proteinExistence type="predicted"/>
<dbReference type="PROSITE" id="PS51184">
    <property type="entry name" value="JMJC"/>
    <property type="match status" value="1"/>
</dbReference>
<protein>
    <submittedName>
        <fullName evidence="2">Cupin-like domain-containing protein</fullName>
    </submittedName>
</protein>
<reference evidence="2" key="1">
    <citation type="submission" date="2022-05" db="EMBL/GenBank/DDBJ databases">
        <title>Brevundimonas albigilva TT17 genome sequence.</title>
        <authorList>
            <person name="Lee K."/>
            <person name="Son H."/>
        </authorList>
    </citation>
    <scope>NUCLEOTIDE SEQUENCE</scope>
    <source>
        <strain evidence="2">TT17</strain>
    </source>
</reference>
<evidence type="ECO:0000313" key="2">
    <source>
        <dbReference type="EMBL" id="URI15621.1"/>
    </source>
</evidence>
<organism evidence="2 3">
    <name type="scientific">Brevundimonas albigilva</name>
    <dbReference type="NCBI Taxonomy" id="1312364"/>
    <lineage>
        <taxon>Bacteria</taxon>
        <taxon>Pseudomonadati</taxon>
        <taxon>Pseudomonadota</taxon>
        <taxon>Alphaproteobacteria</taxon>
        <taxon>Caulobacterales</taxon>
        <taxon>Caulobacteraceae</taxon>
        <taxon>Brevundimonas</taxon>
    </lineage>
</organism>
<dbReference type="EMBL" id="CP097649">
    <property type="protein sequence ID" value="URI15621.1"/>
    <property type="molecule type" value="Genomic_DNA"/>
</dbReference>
<keyword evidence="3" id="KW-1185">Reference proteome</keyword>
<gene>
    <name evidence="2" type="ORF">M8231_01095</name>
</gene>
<dbReference type="InterPro" id="IPR003347">
    <property type="entry name" value="JmjC_dom"/>
</dbReference>
<dbReference type="PANTHER" id="PTHR12461:SF105">
    <property type="entry name" value="HYPOXIA-INDUCIBLE FACTOR 1-ALPHA INHIBITOR"/>
    <property type="match status" value="1"/>
</dbReference>
<evidence type="ECO:0000313" key="3">
    <source>
        <dbReference type="Proteomes" id="UP001055429"/>
    </source>
</evidence>
<dbReference type="SUPFAM" id="SSF51197">
    <property type="entry name" value="Clavaminate synthase-like"/>
    <property type="match status" value="1"/>
</dbReference>
<evidence type="ECO:0000259" key="1">
    <source>
        <dbReference type="PROSITE" id="PS51184"/>
    </source>
</evidence>
<name>A0ABY4SP72_9CAUL</name>
<dbReference type="Proteomes" id="UP001055429">
    <property type="component" value="Chromosome"/>
</dbReference>
<dbReference type="RefSeq" id="WP_250202071.1">
    <property type="nucleotide sequence ID" value="NZ_CP097649.1"/>
</dbReference>
<dbReference type="SMART" id="SM00558">
    <property type="entry name" value="JmjC"/>
    <property type="match status" value="1"/>
</dbReference>
<dbReference type="PANTHER" id="PTHR12461">
    <property type="entry name" value="HYPOXIA-INDUCIBLE FACTOR 1 ALPHA INHIBITOR-RELATED"/>
    <property type="match status" value="1"/>
</dbReference>
<dbReference type="InterPro" id="IPR014710">
    <property type="entry name" value="RmlC-like_jellyroll"/>
</dbReference>
<dbReference type="Pfam" id="PF13621">
    <property type="entry name" value="Cupin_8"/>
    <property type="match status" value="1"/>
</dbReference>